<dbReference type="AlphaFoldDB" id="A0A9W9YQR1"/>
<feature type="compositionally biased region" description="Basic and acidic residues" evidence="1">
    <location>
        <begin position="420"/>
        <end position="432"/>
    </location>
</feature>
<gene>
    <name evidence="3" type="ORF">OS493_011504</name>
</gene>
<evidence type="ECO:0000313" key="3">
    <source>
        <dbReference type="EMBL" id="KAJ7363223.1"/>
    </source>
</evidence>
<keyword evidence="2" id="KW-1133">Transmembrane helix</keyword>
<evidence type="ECO:0000313" key="4">
    <source>
        <dbReference type="Proteomes" id="UP001163046"/>
    </source>
</evidence>
<feature type="transmembrane region" description="Helical" evidence="2">
    <location>
        <begin position="252"/>
        <end position="273"/>
    </location>
</feature>
<feature type="region of interest" description="Disordered" evidence="1">
    <location>
        <begin position="944"/>
        <end position="997"/>
    </location>
</feature>
<dbReference type="Proteomes" id="UP001163046">
    <property type="component" value="Unassembled WGS sequence"/>
</dbReference>
<name>A0A9W9YQR1_9CNID</name>
<dbReference type="PANTHER" id="PTHR32158:SF21">
    <property type="match status" value="1"/>
</dbReference>
<feature type="transmembrane region" description="Helical" evidence="2">
    <location>
        <begin position="866"/>
        <end position="885"/>
    </location>
</feature>
<keyword evidence="2" id="KW-0812">Transmembrane</keyword>
<dbReference type="OrthoDB" id="5989148at2759"/>
<dbReference type="SUPFAM" id="SSF51126">
    <property type="entry name" value="Pectin lyase-like"/>
    <property type="match status" value="1"/>
</dbReference>
<feature type="transmembrane region" description="Helical" evidence="2">
    <location>
        <begin position="839"/>
        <end position="860"/>
    </location>
</feature>
<evidence type="ECO:0000256" key="2">
    <source>
        <dbReference type="SAM" id="Phobius"/>
    </source>
</evidence>
<reference evidence="3" key="1">
    <citation type="submission" date="2023-01" db="EMBL/GenBank/DDBJ databases">
        <title>Genome assembly of the deep-sea coral Lophelia pertusa.</title>
        <authorList>
            <person name="Herrera S."/>
            <person name="Cordes E."/>
        </authorList>
    </citation>
    <scope>NUCLEOTIDE SEQUENCE</scope>
    <source>
        <strain evidence="3">USNM1676648</strain>
        <tissue evidence="3">Polyp</tissue>
    </source>
</reference>
<dbReference type="EMBL" id="MU827306">
    <property type="protein sequence ID" value="KAJ7363223.1"/>
    <property type="molecule type" value="Genomic_DNA"/>
</dbReference>
<comment type="caution">
    <text evidence="3">The sequence shown here is derived from an EMBL/GenBank/DDBJ whole genome shotgun (WGS) entry which is preliminary data.</text>
</comment>
<feature type="region of interest" description="Disordered" evidence="1">
    <location>
        <begin position="390"/>
        <end position="519"/>
    </location>
</feature>
<feature type="transmembrane region" description="Helical" evidence="2">
    <location>
        <begin position="795"/>
        <end position="818"/>
    </location>
</feature>
<evidence type="ECO:0000256" key="1">
    <source>
        <dbReference type="SAM" id="MobiDB-lite"/>
    </source>
</evidence>
<dbReference type="InterPro" id="IPR012334">
    <property type="entry name" value="Pectin_lyas_fold"/>
</dbReference>
<feature type="transmembrane region" description="Helical" evidence="2">
    <location>
        <begin position="126"/>
        <end position="147"/>
    </location>
</feature>
<dbReference type="Gene3D" id="2.160.20.10">
    <property type="entry name" value="Single-stranded right-handed beta-helix, Pectin lyase-like"/>
    <property type="match status" value="1"/>
</dbReference>
<protein>
    <submittedName>
        <fullName evidence="3">Uncharacterized protein</fullName>
    </submittedName>
</protein>
<accession>A0A9W9YQR1</accession>
<proteinExistence type="predicted"/>
<dbReference type="PANTHER" id="PTHR32158">
    <property type="entry name" value="RING-TYPE DOMAIN-CONTAINING PROTEIN"/>
    <property type="match status" value="1"/>
</dbReference>
<feature type="region of interest" description="Disordered" evidence="1">
    <location>
        <begin position="906"/>
        <end position="929"/>
    </location>
</feature>
<feature type="transmembrane region" description="Helical" evidence="2">
    <location>
        <begin position="153"/>
        <end position="169"/>
    </location>
</feature>
<feature type="region of interest" description="Disordered" evidence="1">
    <location>
        <begin position="325"/>
        <end position="361"/>
    </location>
</feature>
<feature type="transmembrane region" description="Helical" evidence="2">
    <location>
        <begin position="83"/>
        <end position="105"/>
    </location>
</feature>
<keyword evidence="2" id="KW-0472">Membrane</keyword>
<feature type="transmembrane region" description="Helical" evidence="2">
    <location>
        <begin position="34"/>
        <end position="54"/>
    </location>
</feature>
<organism evidence="3 4">
    <name type="scientific">Desmophyllum pertusum</name>
    <dbReference type="NCBI Taxonomy" id="174260"/>
    <lineage>
        <taxon>Eukaryota</taxon>
        <taxon>Metazoa</taxon>
        <taxon>Cnidaria</taxon>
        <taxon>Anthozoa</taxon>
        <taxon>Hexacorallia</taxon>
        <taxon>Scleractinia</taxon>
        <taxon>Caryophylliina</taxon>
        <taxon>Caryophylliidae</taxon>
        <taxon>Desmophyllum</taxon>
    </lineage>
</organism>
<sequence length="997" mass="107753">MIQVIQILAAAGTRVFRYLNCCSQSFDERVRNGFTHAFCTIIILCYVDITHIALQLLHPASVGERTVLFADGNMEFFGDKHKIYGSIAGVLVVFVICFPIILIIYPAGKNQHIETLRACYKTRRHFFVAYYLGCRVLLLVISTYVPAGPLKSALLQLCCILILFIIAAVRPYKEANEAGEAPPLAAYGGNEAGEAQRVANQGGNEAQEAGEETVENKWINKSDTVILTTLSAIVALSSPIGSDVSDSTRSGLVLAVRTLAWVPLVMAILPYFLRCLSQCCRVPVDLVMEFLPYALRYLSQCCKARDNHNEPDPNVNERAPLLDGAQQRGVPNEPDSIVNDPTPPLGGAQQRGVPNEPDPNVNERVPLLDGAQQRCVPNEPDRPIVIVPVPNEPDSIVNDPTPPLGGAQQRGVPNEPDPNVNERRCVPNEPDRPIVIVPVPNEPDPIVNEPATPPLGGAQQRGVPSEPDPNVNERAPLLDGAQQRGVPNEPDPIVNEPTLPLGGAQQRGVPNESDPQKNADEFDTTVADELFDTAADECLLQLPNHRMYPTDQMEIWSGGEPAYTEAAWNKTIYVSPSGNDSQGCGHWAKPCKSLDTAFTIAFNGGGSANSTLISAAKGNYTLAKSFNITNVDTFALVGQGTRSDEVRITCEPDVSLSFILCQKIALEGFTLLRCGGWRESTVGINKSAHAGQTHQGVKFKTALDFRYCRNTRFTNIEISSSPGLGVNFFDVGGVVNFTDCVLADNKAANKSLNGSLEGLIQMIQLIQLLNPAIFRKSTVLFADGDMEFFVNTKHIVYGCIAGALMVFVICFPIVLIFYPARKNQHLETLRACYKTLRHFFVAYYLGCRVLLLVISTYVPAGPLKSALLQLCCILILFIIAAVRPYKEGNEVGEAQRVATHGGNEACETQGVANQGGDEAEAQRVATHGGNEADEAQGVAIQGGDEAEAQRVSTHGGNEAGEAQGLANQGGDEAEAQRVSTHGGNEAGEAQGVAIKWK</sequence>
<keyword evidence="4" id="KW-1185">Reference proteome</keyword>
<dbReference type="InterPro" id="IPR011050">
    <property type="entry name" value="Pectin_lyase_fold/virulence"/>
</dbReference>